<keyword evidence="4 10" id="KW-0732">Signal</keyword>
<keyword evidence="8" id="KW-0675">Receptor</keyword>
<dbReference type="PANTHER" id="PTHR48063">
    <property type="entry name" value="LRR RECEPTOR-LIKE KINASE"/>
    <property type="match status" value="1"/>
</dbReference>
<feature type="domain" description="Leucine-rich repeat-containing N-terminal plant-type" evidence="11">
    <location>
        <begin position="41"/>
        <end position="78"/>
    </location>
</feature>
<dbReference type="Proteomes" id="UP001280121">
    <property type="component" value="Unassembled WGS sequence"/>
</dbReference>
<feature type="chain" id="PRO_5042012533" description="Leucine-rich repeat-containing N-terminal plant-type domain-containing protein" evidence="10">
    <location>
        <begin position="23"/>
        <end position="208"/>
    </location>
</feature>
<evidence type="ECO:0000256" key="5">
    <source>
        <dbReference type="ARBA" id="ARBA00022737"/>
    </source>
</evidence>
<dbReference type="PANTHER" id="PTHR48063:SF98">
    <property type="entry name" value="LRR RECEPTOR-LIKE SERINE_THREONINE-PROTEIN KINASE FLS2"/>
    <property type="match status" value="1"/>
</dbReference>
<comment type="subcellular location">
    <subcellularLocation>
        <location evidence="1">Membrane</location>
        <topology evidence="1">Single-pass type I membrane protein</topology>
    </subcellularLocation>
</comment>
<sequence>MAMKQTMSSLHFVLLLELLVIANINFSFCNRSSYNVGGCIESEKQVLLSFKQGLRDPSNRLASWIGDGDCCAWSGIVCHNLTEHVLELRLRNPFSGYTSYAQLDAYEMSKLHGNINPSLLDLKLLISLDLSGNDFEGIRIPKFLGSMGNLRYLNLSRAGFAGMISHQLGNLSNLECLDLGWNKLHVENLHWLSVEHLLLGITFQSCNL</sequence>
<dbReference type="InterPro" id="IPR046956">
    <property type="entry name" value="RLP23-like"/>
</dbReference>
<evidence type="ECO:0000256" key="9">
    <source>
        <dbReference type="ARBA" id="ARBA00023180"/>
    </source>
</evidence>
<dbReference type="Pfam" id="PF00560">
    <property type="entry name" value="LRR_1"/>
    <property type="match status" value="1"/>
</dbReference>
<evidence type="ECO:0000256" key="1">
    <source>
        <dbReference type="ARBA" id="ARBA00004479"/>
    </source>
</evidence>
<dbReference type="InterPro" id="IPR001611">
    <property type="entry name" value="Leu-rich_rpt"/>
</dbReference>
<dbReference type="AlphaFoldDB" id="A0AAD9TP43"/>
<evidence type="ECO:0000256" key="8">
    <source>
        <dbReference type="ARBA" id="ARBA00023170"/>
    </source>
</evidence>
<evidence type="ECO:0000313" key="13">
    <source>
        <dbReference type="Proteomes" id="UP001280121"/>
    </source>
</evidence>
<evidence type="ECO:0000313" key="12">
    <source>
        <dbReference type="EMBL" id="KAK2639551.1"/>
    </source>
</evidence>
<keyword evidence="6" id="KW-1133">Transmembrane helix</keyword>
<evidence type="ECO:0000256" key="10">
    <source>
        <dbReference type="SAM" id="SignalP"/>
    </source>
</evidence>
<protein>
    <recommendedName>
        <fullName evidence="11">Leucine-rich repeat-containing N-terminal plant-type domain-containing protein</fullName>
    </recommendedName>
</protein>
<organism evidence="12 13">
    <name type="scientific">Dipteronia dyeriana</name>
    <dbReference type="NCBI Taxonomy" id="168575"/>
    <lineage>
        <taxon>Eukaryota</taxon>
        <taxon>Viridiplantae</taxon>
        <taxon>Streptophyta</taxon>
        <taxon>Embryophyta</taxon>
        <taxon>Tracheophyta</taxon>
        <taxon>Spermatophyta</taxon>
        <taxon>Magnoliopsida</taxon>
        <taxon>eudicotyledons</taxon>
        <taxon>Gunneridae</taxon>
        <taxon>Pentapetalae</taxon>
        <taxon>rosids</taxon>
        <taxon>malvids</taxon>
        <taxon>Sapindales</taxon>
        <taxon>Sapindaceae</taxon>
        <taxon>Hippocastanoideae</taxon>
        <taxon>Acereae</taxon>
        <taxon>Dipteronia</taxon>
    </lineage>
</organism>
<keyword evidence="7" id="KW-0472">Membrane</keyword>
<evidence type="ECO:0000256" key="7">
    <source>
        <dbReference type="ARBA" id="ARBA00023136"/>
    </source>
</evidence>
<dbReference type="SUPFAM" id="SSF52058">
    <property type="entry name" value="L domain-like"/>
    <property type="match status" value="1"/>
</dbReference>
<dbReference type="InterPro" id="IPR013210">
    <property type="entry name" value="LRR_N_plant-typ"/>
</dbReference>
<keyword evidence="3" id="KW-0812">Transmembrane</keyword>
<reference evidence="12" key="1">
    <citation type="journal article" date="2023" name="Plant J.">
        <title>Genome sequences and population genomics provide insights into the demographic history, inbreeding, and mutation load of two 'living fossil' tree species of Dipteronia.</title>
        <authorList>
            <person name="Feng Y."/>
            <person name="Comes H.P."/>
            <person name="Chen J."/>
            <person name="Zhu S."/>
            <person name="Lu R."/>
            <person name="Zhang X."/>
            <person name="Li P."/>
            <person name="Qiu J."/>
            <person name="Olsen K.M."/>
            <person name="Qiu Y."/>
        </authorList>
    </citation>
    <scope>NUCLEOTIDE SEQUENCE</scope>
    <source>
        <strain evidence="12">KIB01</strain>
    </source>
</reference>
<evidence type="ECO:0000256" key="2">
    <source>
        <dbReference type="ARBA" id="ARBA00022614"/>
    </source>
</evidence>
<keyword evidence="9" id="KW-0325">Glycoprotein</keyword>
<keyword evidence="5" id="KW-0677">Repeat</keyword>
<dbReference type="InterPro" id="IPR032675">
    <property type="entry name" value="LRR_dom_sf"/>
</dbReference>
<name>A0AAD9TP43_9ROSI</name>
<accession>A0AAD9TP43</accession>
<evidence type="ECO:0000259" key="11">
    <source>
        <dbReference type="Pfam" id="PF08263"/>
    </source>
</evidence>
<dbReference type="Pfam" id="PF08263">
    <property type="entry name" value="LRRNT_2"/>
    <property type="match status" value="1"/>
</dbReference>
<evidence type="ECO:0000256" key="4">
    <source>
        <dbReference type="ARBA" id="ARBA00022729"/>
    </source>
</evidence>
<gene>
    <name evidence="12" type="ORF">Ddye_027346</name>
</gene>
<keyword evidence="13" id="KW-1185">Reference proteome</keyword>
<feature type="signal peptide" evidence="10">
    <location>
        <begin position="1"/>
        <end position="22"/>
    </location>
</feature>
<dbReference type="EMBL" id="JANJYI010000008">
    <property type="protein sequence ID" value="KAK2639551.1"/>
    <property type="molecule type" value="Genomic_DNA"/>
</dbReference>
<comment type="caution">
    <text evidence="12">The sequence shown here is derived from an EMBL/GenBank/DDBJ whole genome shotgun (WGS) entry which is preliminary data.</text>
</comment>
<dbReference type="Gene3D" id="3.80.10.10">
    <property type="entry name" value="Ribonuclease Inhibitor"/>
    <property type="match status" value="1"/>
</dbReference>
<dbReference type="GO" id="GO:0016020">
    <property type="term" value="C:membrane"/>
    <property type="evidence" value="ECO:0007669"/>
    <property type="project" value="UniProtKB-SubCell"/>
</dbReference>
<proteinExistence type="predicted"/>
<evidence type="ECO:0000256" key="3">
    <source>
        <dbReference type="ARBA" id="ARBA00022692"/>
    </source>
</evidence>
<evidence type="ECO:0000256" key="6">
    <source>
        <dbReference type="ARBA" id="ARBA00022989"/>
    </source>
</evidence>
<keyword evidence="2" id="KW-0433">Leucine-rich repeat</keyword>